<accession>A0AAV7N1P5</accession>
<name>A0AAV7N1P5_PLEWA</name>
<comment type="caution">
    <text evidence="2">The sequence shown here is derived from an EMBL/GenBank/DDBJ whole genome shotgun (WGS) entry which is preliminary data.</text>
</comment>
<dbReference type="EMBL" id="JANPWB010000013">
    <property type="protein sequence ID" value="KAJ1109936.1"/>
    <property type="molecule type" value="Genomic_DNA"/>
</dbReference>
<gene>
    <name evidence="2" type="ORF">NDU88_007293</name>
</gene>
<organism evidence="2 3">
    <name type="scientific">Pleurodeles waltl</name>
    <name type="common">Iberian ribbed newt</name>
    <dbReference type="NCBI Taxonomy" id="8319"/>
    <lineage>
        <taxon>Eukaryota</taxon>
        <taxon>Metazoa</taxon>
        <taxon>Chordata</taxon>
        <taxon>Craniata</taxon>
        <taxon>Vertebrata</taxon>
        <taxon>Euteleostomi</taxon>
        <taxon>Amphibia</taxon>
        <taxon>Batrachia</taxon>
        <taxon>Caudata</taxon>
        <taxon>Salamandroidea</taxon>
        <taxon>Salamandridae</taxon>
        <taxon>Pleurodelinae</taxon>
        <taxon>Pleurodeles</taxon>
    </lineage>
</organism>
<feature type="compositionally biased region" description="Basic and acidic residues" evidence="1">
    <location>
        <begin position="61"/>
        <end position="72"/>
    </location>
</feature>
<protein>
    <submittedName>
        <fullName evidence="2">Uncharacterized protein</fullName>
    </submittedName>
</protein>
<reference evidence="2" key="1">
    <citation type="journal article" date="2022" name="bioRxiv">
        <title>Sequencing and chromosome-scale assembly of the giantPleurodeles waltlgenome.</title>
        <authorList>
            <person name="Brown T."/>
            <person name="Elewa A."/>
            <person name="Iarovenko S."/>
            <person name="Subramanian E."/>
            <person name="Araus A.J."/>
            <person name="Petzold A."/>
            <person name="Susuki M."/>
            <person name="Suzuki K.-i.T."/>
            <person name="Hayashi T."/>
            <person name="Toyoda A."/>
            <person name="Oliveira C."/>
            <person name="Osipova E."/>
            <person name="Leigh N.D."/>
            <person name="Simon A."/>
            <person name="Yun M.H."/>
        </authorList>
    </citation>
    <scope>NUCLEOTIDE SEQUENCE</scope>
    <source>
        <strain evidence="2">20211129_DDA</strain>
        <tissue evidence="2">Liver</tissue>
    </source>
</reference>
<evidence type="ECO:0000313" key="2">
    <source>
        <dbReference type="EMBL" id="KAJ1109936.1"/>
    </source>
</evidence>
<evidence type="ECO:0000256" key="1">
    <source>
        <dbReference type="SAM" id="MobiDB-lite"/>
    </source>
</evidence>
<proteinExistence type="predicted"/>
<keyword evidence="3" id="KW-1185">Reference proteome</keyword>
<dbReference type="Proteomes" id="UP001066276">
    <property type="component" value="Chromosome 9"/>
</dbReference>
<evidence type="ECO:0000313" key="3">
    <source>
        <dbReference type="Proteomes" id="UP001066276"/>
    </source>
</evidence>
<feature type="region of interest" description="Disordered" evidence="1">
    <location>
        <begin position="1"/>
        <end position="110"/>
    </location>
</feature>
<dbReference type="AlphaFoldDB" id="A0AAV7N1P5"/>
<sequence>MVSGREPIRWNFHVTGGQKQALHAVTRGKKKKAESEGGNGESEGSSDGRSEGGSDGNGRGMDGKGMEGRGTEGRGSPGGSVGVENGSGRRGRGPGGSSPDPWPALGRAWPQQVCGAGLTKIKRWGRKKTIQD</sequence>